<dbReference type="Pfam" id="PF16371">
    <property type="entry name" value="MetallophosN"/>
    <property type="match status" value="1"/>
</dbReference>
<dbReference type="AlphaFoldDB" id="A0A2T8HMT9"/>
<accession>A0A2T8HMT9</accession>
<dbReference type="InterPro" id="IPR004843">
    <property type="entry name" value="Calcineurin-like_PHP"/>
</dbReference>
<feature type="domain" description="Calcineurin-like phosphoesterase" evidence="2">
    <location>
        <begin position="114"/>
        <end position="307"/>
    </location>
</feature>
<keyword evidence="1" id="KW-0732">Signal</keyword>
<evidence type="ECO:0000259" key="4">
    <source>
        <dbReference type="Pfam" id="PF16371"/>
    </source>
</evidence>
<feature type="chain" id="PRO_5015562421" evidence="1">
    <location>
        <begin position="22"/>
        <end position="472"/>
    </location>
</feature>
<evidence type="ECO:0000313" key="5">
    <source>
        <dbReference type="EMBL" id="PVH26768.1"/>
    </source>
</evidence>
<dbReference type="Pfam" id="PF16370">
    <property type="entry name" value="MetallophosC"/>
    <property type="match status" value="1"/>
</dbReference>
<dbReference type="PANTHER" id="PTHR43143:SF1">
    <property type="entry name" value="SERINE_THREONINE-PROTEIN PHOSPHATASE CPPED1"/>
    <property type="match status" value="1"/>
</dbReference>
<dbReference type="SUPFAM" id="SSF49464">
    <property type="entry name" value="Carboxypeptidase regulatory domain-like"/>
    <property type="match status" value="1"/>
</dbReference>
<dbReference type="InterPro" id="IPR008969">
    <property type="entry name" value="CarboxyPept-like_regulatory"/>
</dbReference>
<reference evidence="5 6" key="1">
    <citation type="submission" date="2018-04" db="EMBL/GenBank/DDBJ databases">
        <title>Sphingobacterium cortibacter sp. nov.</title>
        <authorList>
            <person name="Li Y."/>
        </authorList>
    </citation>
    <scope>NUCLEOTIDE SEQUENCE [LARGE SCALE GENOMIC DNA]</scope>
    <source>
        <strain evidence="5 6">2c-3</strain>
    </source>
</reference>
<feature type="domain" description="Calcineurin-like phosphoesterase C-terminal" evidence="3">
    <location>
        <begin position="320"/>
        <end position="467"/>
    </location>
</feature>
<dbReference type="Gene3D" id="3.60.21.10">
    <property type="match status" value="1"/>
</dbReference>
<keyword evidence="6" id="KW-1185">Reference proteome</keyword>
<sequence>MIRTVVFCVLLTFLTLSSAIAREVRGKVRTADGQPIAKVAVTDGYDMVLSDDQGVYRLQASPLATFVYITIPAGFAIPIQDHVANFYIPLSPEDDQRSYDFVLDPAGEDSKHAFVVLGDPQVYQEADVQSCATFAQDIREYSNTVLKDKSVHGMIPGDMVGDRPDLFPAVKNVFSSSDLPFFYAKGNHDLATNTRSNTTASNLYEQHFGPRYYAFNRGLIHYVVLDNVFYLGNASEYVGYIDEAQLQWLEKDLKQVPAGSTVVVMLHIPTAQKGFRKVQRGQLLTNRAHLYALLKDYKTHILSGHTHLHDHLQPAPNVCEHNQSSISGIFWQEESCADGTPAGYMVYIADGDCISWKYKTLGQPDSLQGRVYALGENPERPDQITALVWNYDPSWSVSWYEDGQYAGEMRKYVGHDPQTRKDIIKNKSKHAYDWIWTTETDHLFAAKPSKIDAKVMVLIEDGFGNKYEVYVP</sequence>
<evidence type="ECO:0000259" key="2">
    <source>
        <dbReference type="Pfam" id="PF00149"/>
    </source>
</evidence>
<dbReference type="Pfam" id="PF00149">
    <property type="entry name" value="Metallophos"/>
    <property type="match status" value="1"/>
</dbReference>
<dbReference type="OrthoDB" id="1776264at2"/>
<evidence type="ECO:0000256" key="1">
    <source>
        <dbReference type="SAM" id="SignalP"/>
    </source>
</evidence>
<dbReference type="EMBL" id="QDKG01000001">
    <property type="protein sequence ID" value="PVH26768.1"/>
    <property type="molecule type" value="Genomic_DNA"/>
</dbReference>
<dbReference type="InterPro" id="IPR051918">
    <property type="entry name" value="STPP_CPPED1"/>
</dbReference>
<dbReference type="SUPFAM" id="SSF56300">
    <property type="entry name" value="Metallo-dependent phosphatases"/>
    <property type="match status" value="1"/>
</dbReference>
<comment type="caution">
    <text evidence="5">The sequence shown here is derived from an EMBL/GenBank/DDBJ whole genome shotgun (WGS) entry which is preliminary data.</text>
</comment>
<protein>
    <submittedName>
        <fullName evidence="5">Serine/threonine protein phosphatase</fullName>
    </submittedName>
</protein>
<gene>
    <name evidence="5" type="ORF">DC487_03965</name>
</gene>
<dbReference type="Proteomes" id="UP000245627">
    <property type="component" value="Unassembled WGS sequence"/>
</dbReference>
<dbReference type="GO" id="GO:0016787">
    <property type="term" value="F:hydrolase activity"/>
    <property type="evidence" value="ECO:0007669"/>
    <property type="project" value="InterPro"/>
</dbReference>
<dbReference type="InterPro" id="IPR032288">
    <property type="entry name" value="Metallophos_C"/>
</dbReference>
<dbReference type="RefSeq" id="WP_116774627.1">
    <property type="nucleotide sequence ID" value="NZ_QDKG01000001.1"/>
</dbReference>
<evidence type="ECO:0000259" key="3">
    <source>
        <dbReference type="Pfam" id="PF16370"/>
    </source>
</evidence>
<feature type="signal peptide" evidence="1">
    <location>
        <begin position="1"/>
        <end position="21"/>
    </location>
</feature>
<dbReference type="InterPro" id="IPR029052">
    <property type="entry name" value="Metallo-depent_PP-like"/>
</dbReference>
<proteinExistence type="predicted"/>
<dbReference type="InterPro" id="IPR032285">
    <property type="entry name" value="Metallophos_N"/>
</dbReference>
<organism evidence="5 6">
    <name type="scientific">Sphingobacterium corticibacter</name>
    <dbReference type="NCBI Taxonomy" id="2171749"/>
    <lineage>
        <taxon>Bacteria</taxon>
        <taxon>Pseudomonadati</taxon>
        <taxon>Bacteroidota</taxon>
        <taxon>Sphingobacteriia</taxon>
        <taxon>Sphingobacteriales</taxon>
        <taxon>Sphingobacteriaceae</taxon>
        <taxon>Sphingobacterium</taxon>
    </lineage>
</organism>
<evidence type="ECO:0000313" key="6">
    <source>
        <dbReference type="Proteomes" id="UP000245627"/>
    </source>
</evidence>
<name>A0A2T8HMT9_9SPHI</name>
<feature type="domain" description="Calcineurin-like phosphoesterase N-terminal" evidence="4">
    <location>
        <begin position="26"/>
        <end position="102"/>
    </location>
</feature>
<dbReference type="PANTHER" id="PTHR43143">
    <property type="entry name" value="METALLOPHOSPHOESTERASE, CALCINEURIN SUPERFAMILY"/>
    <property type="match status" value="1"/>
</dbReference>